<evidence type="ECO:0000256" key="1">
    <source>
        <dbReference type="ARBA" id="ARBA00005189"/>
    </source>
</evidence>
<keyword evidence="4" id="KW-1208">Phospholipid metabolism</keyword>
<dbReference type="InterPro" id="IPR002123">
    <property type="entry name" value="Plipid/glycerol_acylTrfase"/>
</dbReference>
<evidence type="ECO:0000313" key="9">
    <source>
        <dbReference type="Proteomes" id="UP000199758"/>
    </source>
</evidence>
<evidence type="ECO:0000256" key="4">
    <source>
        <dbReference type="ARBA" id="ARBA00023264"/>
    </source>
</evidence>
<proteinExistence type="predicted"/>
<dbReference type="PANTHER" id="PTHR10434">
    <property type="entry name" value="1-ACYL-SN-GLYCEROL-3-PHOSPHATE ACYLTRANSFERASE"/>
    <property type="match status" value="1"/>
</dbReference>
<dbReference type="EMBL" id="FQWZ01000007">
    <property type="protein sequence ID" value="SHH23337.1"/>
    <property type="molecule type" value="Genomic_DNA"/>
</dbReference>
<comment type="pathway">
    <text evidence="1">Lipid metabolism.</text>
</comment>
<dbReference type="GO" id="GO:0003841">
    <property type="term" value="F:1-acylglycerol-3-phosphate O-acyltransferase activity"/>
    <property type="evidence" value="ECO:0007669"/>
    <property type="project" value="TreeGrafter"/>
</dbReference>
<keyword evidence="9" id="KW-1185">Reference proteome</keyword>
<sequence>MATDTPSLPARLLAGLYTAYATLVFCINTFLLICPLILIAPGQTLRRHIGAYGVRLGLMLMLVPLRIRGAGNLPAGPCIVVSNHASYLDGLVMTAVLPRRFTFVIQHGVASWFYAGTVLRRMGYRFVNRSSARAGAVQTRAMLRDLHNGESLAIFAEGTFKAEPGLLPFKNGAFLLAAKAGIPVVPVTIRGTRRLLGGGSVRFRWSAVEVDIAPPLPVGDHAAALRDAARAVVLARCGEPDAAVALAGAEPDPIAATAEPA</sequence>
<gene>
    <name evidence="8" type="ORF">SAMN04488068_2994</name>
</gene>
<keyword evidence="3" id="KW-0594">Phospholipid biosynthesis</keyword>
<keyword evidence="6" id="KW-1133">Transmembrane helix</keyword>
<accession>A0A1M5RAF3</accession>
<evidence type="ECO:0000313" key="8">
    <source>
        <dbReference type="EMBL" id="SHH23337.1"/>
    </source>
</evidence>
<evidence type="ECO:0000256" key="6">
    <source>
        <dbReference type="SAM" id="Phobius"/>
    </source>
</evidence>
<dbReference type="RefSeq" id="WP_072898695.1">
    <property type="nucleotide sequence ID" value="NZ_FQWZ01000007.1"/>
</dbReference>
<dbReference type="SMART" id="SM00563">
    <property type="entry name" value="PlsC"/>
    <property type="match status" value="1"/>
</dbReference>
<dbReference type="STRING" id="490188.SAMN04488068_2994"/>
<keyword evidence="3" id="KW-0444">Lipid biosynthesis</keyword>
<dbReference type="GO" id="GO:0006654">
    <property type="term" value="P:phosphatidic acid biosynthetic process"/>
    <property type="evidence" value="ECO:0007669"/>
    <property type="project" value="TreeGrafter"/>
</dbReference>
<dbReference type="AlphaFoldDB" id="A0A1M5RAF3"/>
<keyword evidence="6" id="KW-0812">Transmembrane</keyword>
<evidence type="ECO:0000256" key="2">
    <source>
        <dbReference type="ARBA" id="ARBA00022679"/>
    </source>
</evidence>
<dbReference type="PANTHER" id="PTHR10434:SF59">
    <property type="entry name" value="1-ACYL-SN-GLYCEROL-3-PHOSPHATE ACYLTRANSFERASE"/>
    <property type="match status" value="1"/>
</dbReference>
<dbReference type="OrthoDB" id="9812274at2"/>
<dbReference type="Proteomes" id="UP000199758">
    <property type="component" value="Unassembled WGS sequence"/>
</dbReference>
<dbReference type="Pfam" id="PF01553">
    <property type="entry name" value="Acyltransferase"/>
    <property type="match status" value="1"/>
</dbReference>
<dbReference type="SUPFAM" id="SSF69593">
    <property type="entry name" value="Glycerol-3-phosphate (1)-acyltransferase"/>
    <property type="match status" value="1"/>
</dbReference>
<keyword evidence="5 8" id="KW-0012">Acyltransferase</keyword>
<evidence type="ECO:0000256" key="5">
    <source>
        <dbReference type="ARBA" id="ARBA00023315"/>
    </source>
</evidence>
<evidence type="ECO:0000259" key="7">
    <source>
        <dbReference type="SMART" id="SM00563"/>
    </source>
</evidence>
<feature type="domain" description="Phospholipid/glycerol acyltransferase" evidence="7">
    <location>
        <begin position="78"/>
        <end position="192"/>
    </location>
</feature>
<organism evidence="8 9">
    <name type="scientific">Hydrocarboniphaga daqingensis</name>
    <dbReference type="NCBI Taxonomy" id="490188"/>
    <lineage>
        <taxon>Bacteria</taxon>
        <taxon>Pseudomonadati</taxon>
        <taxon>Pseudomonadota</taxon>
        <taxon>Gammaproteobacteria</taxon>
        <taxon>Nevskiales</taxon>
        <taxon>Nevskiaceae</taxon>
        <taxon>Hydrocarboniphaga</taxon>
    </lineage>
</organism>
<reference evidence="8 9" key="1">
    <citation type="submission" date="2016-11" db="EMBL/GenBank/DDBJ databases">
        <authorList>
            <person name="Jaros S."/>
            <person name="Januszkiewicz K."/>
            <person name="Wedrychowicz H."/>
        </authorList>
    </citation>
    <scope>NUCLEOTIDE SEQUENCE [LARGE SCALE GENOMIC DNA]</scope>
    <source>
        <strain evidence="8 9">CGMCC 1.7049</strain>
    </source>
</reference>
<keyword evidence="3" id="KW-0443">Lipid metabolism</keyword>
<name>A0A1M5RAF3_9GAMM</name>
<feature type="transmembrane region" description="Helical" evidence="6">
    <location>
        <begin position="12"/>
        <end position="37"/>
    </location>
</feature>
<keyword evidence="6" id="KW-0472">Membrane</keyword>
<keyword evidence="2 8" id="KW-0808">Transferase</keyword>
<dbReference type="CDD" id="cd07989">
    <property type="entry name" value="LPLAT_AGPAT-like"/>
    <property type="match status" value="1"/>
</dbReference>
<protein>
    <submittedName>
        <fullName evidence="8">1-acyl-sn-glycerol-3-phosphate acyltransferases</fullName>
    </submittedName>
</protein>
<evidence type="ECO:0000256" key="3">
    <source>
        <dbReference type="ARBA" id="ARBA00023209"/>
    </source>
</evidence>